<keyword evidence="2" id="KW-0479">Metal-binding</keyword>
<dbReference type="AlphaFoldDB" id="D4H4E6"/>
<dbReference type="OrthoDB" id="9803397at2"/>
<evidence type="ECO:0000256" key="1">
    <source>
        <dbReference type="ARBA" id="ARBA00007118"/>
    </source>
</evidence>
<gene>
    <name evidence="8" type="ordered locus">Dacet_2515</name>
</gene>
<protein>
    <submittedName>
        <fullName evidence="8">Nitroreductase</fullName>
    </submittedName>
</protein>
<reference evidence="8 9" key="1">
    <citation type="journal article" date="2010" name="Stand. Genomic Sci.">
        <title>Complete genome sequence of Denitrovibrio acetiphilus type strain (N2460).</title>
        <authorList>
            <person name="Kiss H."/>
            <person name="Lang E."/>
            <person name="Lapidus A."/>
            <person name="Copeland A."/>
            <person name="Nolan M."/>
            <person name="Glavina Del Rio T."/>
            <person name="Chen F."/>
            <person name="Lucas S."/>
            <person name="Tice H."/>
            <person name="Cheng J.F."/>
            <person name="Han C."/>
            <person name="Goodwin L."/>
            <person name="Pitluck S."/>
            <person name="Liolios K."/>
            <person name="Pati A."/>
            <person name="Ivanova N."/>
            <person name="Mavromatis K."/>
            <person name="Chen A."/>
            <person name="Palaniappan K."/>
            <person name="Land M."/>
            <person name="Hauser L."/>
            <person name="Chang Y.J."/>
            <person name="Jeffries C.D."/>
            <person name="Detter J.C."/>
            <person name="Brettin T."/>
            <person name="Spring S."/>
            <person name="Rohde M."/>
            <person name="Goker M."/>
            <person name="Woyke T."/>
            <person name="Bristow J."/>
            <person name="Eisen J.A."/>
            <person name="Markowitz V."/>
            <person name="Hugenholtz P."/>
            <person name="Kyrpides N.C."/>
            <person name="Klenk H.P."/>
        </authorList>
    </citation>
    <scope>NUCLEOTIDE SEQUENCE [LARGE SCALE GENOMIC DNA]</scope>
    <source>
        <strain evidence="9">DSM 12809 / NBRC 114555 / N2460</strain>
    </source>
</reference>
<dbReference type="PROSITE" id="PS51379">
    <property type="entry name" value="4FE4S_FER_2"/>
    <property type="match status" value="2"/>
</dbReference>
<dbReference type="PROSITE" id="PS00198">
    <property type="entry name" value="4FE4S_FER_1"/>
    <property type="match status" value="2"/>
</dbReference>
<comment type="similarity">
    <text evidence="1">Belongs to the nitroreductase family.</text>
</comment>
<dbReference type="SUPFAM" id="SSF55469">
    <property type="entry name" value="FMN-dependent nitroreductase-like"/>
    <property type="match status" value="1"/>
</dbReference>
<dbReference type="GO" id="GO:0016491">
    <property type="term" value="F:oxidoreductase activity"/>
    <property type="evidence" value="ECO:0007669"/>
    <property type="project" value="UniProtKB-KW"/>
</dbReference>
<dbReference type="Gene3D" id="3.40.109.10">
    <property type="entry name" value="NADH Oxidase"/>
    <property type="match status" value="1"/>
</dbReference>
<dbReference type="RefSeq" id="WP_013011776.1">
    <property type="nucleotide sequence ID" value="NC_013943.1"/>
</dbReference>
<evidence type="ECO:0000259" key="7">
    <source>
        <dbReference type="PROSITE" id="PS51379"/>
    </source>
</evidence>
<feature type="domain" description="4Fe-4S ferredoxin-type" evidence="7">
    <location>
        <begin position="2"/>
        <end position="31"/>
    </location>
</feature>
<dbReference type="Pfam" id="PF14697">
    <property type="entry name" value="Fer4_21"/>
    <property type="match status" value="1"/>
</dbReference>
<dbReference type="HOGENOM" id="CLU_070764_2_0_0"/>
<keyword evidence="9" id="KW-1185">Reference proteome</keyword>
<dbReference type="InterPro" id="IPR029479">
    <property type="entry name" value="Nitroreductase"/>
</dbReference>
<dbReference type="PANTHER" id="PTHR43673:SF10">
    <property type="entry name" value="NADH DEHYDROGENASE_NAD(P)H NITROREDUCTASE XCC3605-RELATED"/>
    <property type="match status" value="1"/>
</dbReference>
<evidence type="ECO:0000256" key="4">
    <source>
        <dbReference type="ARBA" id="ARBA00023004"/>
    </source>
</evidence>
<evidence type="ECO:0000256" key="5">
    <source>
        <dbReference type="ARBA" id="ARBA00023014"/>
    </source>
</evidence>
<keyword evidence="6" id="KW-1133">Transmembrane helix</keyword>
<dbReference type="Proteomes" id="UP000002012">
    <property type="component" value="Chromosome"/>
</dbReference>
<evidence type="ECO:0000256" key="2">
    <source>
        <dbReference type="ARBA" id="ARBA00022723"/>
    </source>
</evidence>
<evidence type="ECO:0000313" key="9">
    <source>
        <dbReference type="Proteomes" id="UP000002012"/>
    </source>
</evidence>
<dbReference type="eggNOG" id="COG0778">
    <property type="taxonomic scope" value="Bacteria"/>
</dbReference>
<dbReference type="EMBL" id="CP001968">
    <property type="protein sequence ID" value="ADD69275.1"/>
    <property type="molecule type" value="Genomic_DNA"/>
</dbReference>
<dbReference type="GO" id="GO:0051536">
    <property type="term" value="F:iron-sulfur cluster binding"/>
    <property type="evidence" value="ECO:0007669"/>
    <property type="project" value="UniProtKB-KW"/>
</dbReference>
<dbReference type="InParanoid" id="D4H4E6"/>
<dbReference type="InterPro" id="IPR017900">
    <property type="entry name" value="4Fe4S_Fe_S_CS"/>
</dbReference>
<accession>D4H4E6</accession>
<evidence type="ECO:0000256" key="6">
    <source>
        <dbReference type="SAM" id="Phobius"/>
    </source>
</evidence>
<keyword evidence="3" id="KW-0560">Oxidoreductase</keyword>
<dbReference type="PaxDb" id="522772-Dacet_2515"/>
<keyword evidence="6" id="KW-0812">Transmembrane</keyword>
<dbReference type="Gene3D" id="3.30.70.20">
    <property type="match status" value="1"/>
</dbReference>
<dbReference type="CDD" id="cd02143">
    <property type="entry name" value="nitroreductase_FeS-like"/>
    <property type="match status" value="1"/>
</dbReference>
<dbReference type="STRING" id="522772.Dacet_2515"/>
<dbReference type="InterPro" id="IPR000415">
    <property type="entry name" value="Nitroreductase-like"/>
</dbReference>
<evidence type="ECO:0000256" key="3">
    <source>
        <dbReference type="ARBA" id="ARBA00023002"/>
    </source>
</evidence>
<dbReference type="GO" id="GO:0046872">
    <property type="term" value="F:metal ion binding"/>
    <property type="evidence" value="ECO:0007669"/>
    <property type="project" value="UniProtKB-KW"/>
</dbReference>
<feature type="domain" description="4Fe-4S ferredoxin-type" evidence="7">
    <location>
        <begin position="34"/>
        <end position="63"/>
    </location>
</feature>
<keyword evidence="4" id="KW-0408">Iron</keyword>
<dbReference type="eggNOG" id="COG1145">
    <property type="taxonomic scope" value="Bacteria"/>
</dbReference>
<feature type="transmembrane region" description="Helical" evidence="6">
    <location>
        <begin position="206"/>
        <end position="228"/>
    </location>
</feature>
<dbReference type="KEGG" id="dap:Dacet_2515"/>
<dbReference type="SUPFAM" id="SSF54862">
    <property type="entry name" value="4Fe-4S ferredoxins"/>
    <property type="match status" value="1"/>
</dbReference>
<organism evidence="8 9">
    <name type="scientific">Denitrovibrio acetiphilus (strain DSM 12809 / NBRC 114555 / N2460)</name>
    <dbReference type="NCBI Taxonomy" id="522772"/>
    <lineage>
        <taxon>Bacteria</taxon>
        <taxon>Pseudomonadati</taxon>
        <taxon>Deferribacterota</taxon>
        <taxon>Deferribacteres</taxon>
        <taxon>Deferribacterales</taxon>
        <taxon>Geovibrionaceae</taxon>
        <taxon>Denitrovibrio</taxon>
    </lineage>
</organism>
<sequence>MLNFIIDESKCTKCGLCAVDCPTKIIDITNGIPFIQQKNEGKCMGCQHCLAVCPVAALSILGVDPDACVDVRFAAAPDAMDALIRSRRSVRQFKKVNISAEKMEQLIKAAANAPTGKNNRGVALHIIDNIEDMDIFREEVISHLEKLDKEGRLTGQYQVFSTFAKAFRKGNDIIFRGGPNLVVASVPKESPTPSADGIIALSYMELMAATLGLGAVWLGFLMHIFALAPELKGLLSIPADHDVSYVLLLGEPSVKYSRGVMRDEISVNRVSFRH</sequence>
<proteinExistence type="inferred from homology"/>
<name>D4H4E6_DENA2</name>
<evidence type="ECO:0000313" key="8">
    <source>
        <dbReference type="EMBL" id="ADD69275.1"/>
    </source>
</evidence>
<keyword evidence="5" id="KW-0411">Iron-sulfur</keyword>
<dbReference type="Pfam" id="PF00881">
    <property type="entry name" value="Nitroreductase"/>
    <property type="match status" value="1"/>
</dbReference>
<dbReference type="PANTHER" id="PTHR43673">
    <property type="entry name" value="NAD(P)H NITROREDUCTASE YDGI-RELATED"/>
    <property type="match status" value="1"/>
</dbReference>
<keyword evidence="6" id="KW-0472">Membrane</keyword>
<dbReference type="InterPro" id="IPR017896">
    <property type="entry name" value="4Fe4S_Fe-S-bd"/>
</dbReference>